<keyword evidence="3" id="KW-0223">Dioxygenase</keyword>
<dbReference type="Proteomes" id="UP000031843">
    <property type="component" value="Chromosome secondary"/>
</dbReference>
<evidence type="ECO:0000256" key="1">
    <source>
        <dbReference type="ARBA" id="ARBA00007689"/>
    </source>
</evidence>
<comment type="similarity">
    <text evidence="1">Belongs to the YciI family.</text>
</comment>
<evidence type="ECO:0000259" key="2">
    <source>
        <dbReference type="Pfam" id="PF03795"/>
    </source>
</evidence>
<feature type="domain" description="YCII-related" evidence="2">
    <location>
        <begin position="1"/>
        <end position="85"/>
    </location>
</feature>
<dbReference type="Pfam" id="PF03795">
    <property type="entry name" value="YCII"/>
    <property type="match status" value="1"/>
</dbReference>
<dbReference type="EC" id="1.13.11.1" evidence="3"/>
<dbReference type="EMBL" id="CP010537">
    <property type="protein sequence ID" value="AJG24111.1"/>
    <property type="molecule type" value="Genomic_DNA"/>
</dbReference>
<dbReference type="InterPro" id="IPR005545">
    <property type="entry name" value="YCII"/>
</dbReference>
<dbReference type="KEGG" id="cbw:RR42_s2529"/>
<dbReference type="InterPro" id="IPR051807">
    <property type="entry name" value="Sec-metab_biosynth-assoc"/>
</dbReference>
<dbReference type="GO" id="GO:0018576">
    <property type="term" value="F:catechol 1,2-dioxygenase activity"/>
    <property type="evidence" value="ECO:0007669"/>
    <property type="project" value="UniProtKB-EC"/>
</dbReference>
<evidence type="ECO:0000313" key="3">
    <source>
        <dbReference type="EMBL" id="AJG24111.1"/>
    </source>
</evidence>
<dbReference type="Gene3D" id="3.30.70.1060">
    <property type="entry name" value="Dimeric alpha+beta barrel"/>
    <property type="match status" value="1"/>
</dbReference>
<dbReference type="InterPro" id="IPR011008">
    <property type="entry name" value="Dimeric_a/b-barrel"/>
</dbReference>
<reference evidence="3 4" key="1">
    <citation type="journal article" date="2015" name="Genome Announc.">
        <title>Complete Genome Sequence of Cupriavidus basilensis 4G11, Isolated from the Oak Ridge Field Research Center Site.</title>
        <authorList>
            <person name="Ray J."/>
            <person name="Waters R.J."/>
            <person name="Skerker J.M."/>
            <person name="Kuehl J.V."/>
            <person name="Price M.N."/>
            <person name="Huang J."/>
            <person name="Chakraborty R."/>
            <person name="Arkin A.P."/>
            <person name="Deutschbauer A."/>
        </authorList>
    </citation>
    <scope>NUCLEOTIDE SEQUENCE [LARGE SCALE GENOMIC DNA]</scope>
    <source>
        <strain evidence="3">4G11</strain>
    </source>
</reference>
<dbReference type="STRING" id="68895.RR42_s2529"/>
<proteinExistence type="inferred from homology"/>
<dbReference type="PANTHER" id="PTHR33606">
    <property type="entry name" value="PROTEIN YCII"/>
    <property type="match status" value="1"/>
</dbReference>
<dbReference type="RefSeq" id="WP_043356137.1">
    <property type="nucleotide sequence ID" value="NZ_CP010537.1"/>
</dbReference>
<dbReference type="OrthoDB" id="9797014at2"/>
<name>A0A0C4YU32_9BURK</name>
<protein>
    <submittedName>
        <fullName evidence="3">Catechol 1,2-dioxygenase</fullName>
        <ecNumber evidence="3">1.13.11.1</ecNumber>
    </submittedName>
</protein>
<organism evidence="3 4">
    <name type="scientific">Cupriavidus basilensis</name>
    <dbReference type="NCBI Taxonomy" id="68895"/>
    <lineage>
        <taxon>Bacteria</taxon>
        <taxon>Pseudomonadati</taxon>
        <taxon>Pseudomonadota</taxon>
        <taxon>Betaproteobacteria</taxon>
        <taxon>Burkholderiales</taxon>
        <taxon>Burkholderiaceae</taxon>
        <taxon>Cupriavidus</taxon>
    </lineage>
</organism>
<keyword evidence="4" id="KW-1185">Reference proteome</keyword>
<sequence length="100" mass="10624">MLFVFHLLDKPGTGALRARVRPEHKVYLGAKADSIAFAGPLLAEDGTTMAGSLLVIDFPSLAEAKAWLAGEPFTQAGVYGQSTVHGFSNLWPQRAGFPPA</sequence>
<keyword evidence="3" id="KW-0560">Oxidoreductase</keyword>
<accession>A0A0C4YU32</accession>
<gene>
    <name evidence="3" type="ORF">RR42_s2529</name>
</gene>
<dbReference type="PANTHER" id="PTHR33606:SF3">
    <property type="entry name" value="PROTEIN YCII"/>
    <property type="match status" value="1"/>
</dbReference>
<dbReference type="AlphaFoldDB" id="A0A0C4YU32"/>
<dbReference type="SUPFAM" id="SSF54909">
    <property type="entry name" value="Dimeric alpha+beta barrel"/>
    <property type="match status" value="1"/>
</dbReference>
<evidence type="ECO:0000313" key="4">
    <source>
        <dbReference type="Proteomes" id="UP000031843"/>
    </source>
</evidence>